<protein>
    <submittedName>
        <fullName evidence="1">Sulfonate ABC transporter substrate-binding protein</fullName>
    </submittedName>
</protein>
<dbReference type="PANTHER" id="PTHR30024:SF2">
    <property type="entry name" value="ABC TRANSPORTER SUBSTRATE-BINDING PROTEIN"/>
    <property type="match status" value="1"/>
</dbReference>
<dbReference type="AlphaFoldDB" id="A0A2U1UAY8"/>
<keyword evidence="2" id="KW-1185">Reference proteome</keyword>
<proteinExistence type="predicted"/>
<organism evidence="1 2">
    <name type="scientific">Brenneria corticis</name>
    <dbReference type="NCBI Taxonomy" id="2173106"/>
    <lineage>
        <taxon>Bacteria</taxon>
        <taxon>Pseudomonadati</taxon>
        <taxon>Pseudomonadota</taxon>
        <taxon>Gammaproteobacteria</taxon>
        <taxon>Enterobacterales</taxon>
        <taxon>Pectobacteriaceae</taxon>
        <taxon>Brenneria</taxon>
    </lineage>
</organism>
<evidence type="ECO:0000313" key="1">
    <source>
        <dbReference type="EMBL" id="PWC18823.1"/>
    </source>
</evidence>
<sequence>MRNFTPIRLIKHFILLITGASLLLSASLTWAEGRIRIAYQFGINELMLHVAKDQRLIEKRGEAQGLKIDVEWVQLAGGAAVNNALLSGAVDVGSVGLAPMFTMWDRTYGKQGVKAIAALGSMPNTLLTNNPQIKSLSDFSDKDRVAVPAVFVSQQSRTLQYAAAQLYGDKEFKRFDHLTVSLPHPDASAALIAGGSEISAHFANAPFQNEALKYPNVHKVVDSYEIFGGPQTGIVVMSTQKFHDENPKTYMAFLHALEDAAAIINADRKAAAAAYLRGTGSRLSLALVEDVVEDPSVTFTVVPENSLKLLQFLHRVGQIKHKPESWRDYFFPEIHDRNGS</sequence>
<dbReference type="PANTHER" id="PTHR30024">
    <property type="entry name" value="ALIPHATIC SULFONATES-BINDING PROTEIN-RELATED"/>
    <property type="match status" value="1"/>
</dbReference>
<reference evidence="1 2" key="1">
    <citation type="submission" date="2018-04" db="EMBL/GenBank/DDBJ databases">
        <title>Brenneria corticis sp.nov.</title>
        <authorList>
            <person name="Li Y."/>
        </authorList>
    </citation>
    <scope>NUCLEOTIDE SEQUENCE [LARGE SCALE GENOMIC DNA]</scope>
    <source>
        <strain evidence="1 2">CFCC 11842</strain>
    </source>
</reference>
<accession>A0A2U1UAY8</accession>
<name>A0A2U1UAY8_9GAMM</name>
<dbReference type="RefSeq" id="WP_136165117.1">
    <property type="nucleotide sequence ID" value="NZ_KZ819072.1"/>
</dbReference>
<dbReference type="SUPFAM" id="SSF53850">
    <property type="entry name" value="Periplasmic binding protein-like II"/>
    <property type="match status" value="1"/>
</dbReference>
<comment type="caution">
    <text evidence="1">The sequence shown here is derived from an EMBL/GenBank/DDBJ whole genome shotgun (WGS) entry which is preliminary data.</text>
</comment>
<dbReference type="Proteomes" id="UP000296159">
    <property type="component" value="Unassembled WGS sequence"/>
</dbReference>
<evidence type="ECO:0000313" key="2">
    <source>
        <dbReference type="Proteomes" id="UP000296159"/>
    </source>
</evidence>
<dbReference type="Pfam" id="PF13379">
    <property type="entry name" value="NMT1_2"/>
    <property type="match status" value="1"/>
</dbReference>
<gene>
    <name evidence="1" type="ORF">DDT56_02380</name>
</gene>
<dbReference type="Gene3D" id="3.40.190.10">
    <property type="entry name" value="Periplasmic binding protein-like II"/>
    <property type="match status" value="2"/>
</dbReference>
<dbReference type="EMBL" id="QDKH01000003">
    <property type="protein sequence ID" value="PWC18823.1"/>
    <property type="molecule type" value="Genomic_DNA"/>
</dbReference>